<protein>
    <submittedName>
        <fullName evidence="1">IS1294 ORF</fullName>
    </submittedName>
</protein>
<proteinExistence type="predicted"/>
<evidence type="ECO:0000313" key="1">
    <source>
        <dbReference type="EMBL" id="AAL72496.1"/>
    </source>
</evidence>
<dbReference type="HOGENOM" id="CLU_2048167_0_0_6"/>
<dbReference type="AlphaFoldDB" id="A0A0H2USS9"/>
<sequence length="120" mass="14142">MSGRHIPQQTDIPRVFLQPLHIQSRDGPAVYHPAATQHAFERVTTQELFHHLCIAHFRHWFRFIHPQSTVHLRQLLSTHPVGKEPEVPHHLKKLLRDVLFQPRDQLTLCPERSPHNFPKT</sequence>
<accession>A0A0H2USS9</accession>
<dbReference type="Proteomes" id="UP000001006">
    <property type="component" value="Plasmid pCP301"/>
</dbReference>
<reference evidence="1 2" key="1">
    <citation type="journal article" date="2002" name="Nucleic Acids Res.">
        <title>Genome sequence of Shigella flexneri 2a: insights into pathogenicity through comparison with genomes of Escherichia coli K12 and O157.</title>
        <authorList>
            <person name="Jin Q."/>
            <person name="Yuan Z."/>
            <person name="Xu J."/>
            <person name="Wang Y."/>
            <person name="Shen Y."/>
            <person name="Lu W."/>
            <person name="Wang J."/>
            <person name="Liu H."/>
            <person name="Yang J."/>
            <person name="Yang F."/>
            <person name="Zhang X."/>
            <person name="Zhang J."/>
            <person name="Yang G."/>
            <person name="Wu H."/>
            <person name="Qu D."/>
            <person name="Dong J."/>
            <person name="Sun L."/>
            <person name="Xue Y."/>
            <person name="Zhao A."/>
            <person name="Gao Y."/>
            <person name="Zhu J."/>
            <person name="Kan B."/>
            <person name="Ding K."/>
            <person name="Chen S."/>
            <person name="Cheng H."/>
            <person name="Yao Z."/>
            <person name="He B."/>
            <person name="Chen R."/>
            <person name="Ma D."/>
            <person name="Qiang B."/>
            <person name="Wen Y."/>
            <person name="Hou Y."/>
            <person name="Yu J."/>
        </authorList>
    </citation>
    <scope>NUCLEOTIDE SEQUENCE [LARGE SCALE GENOMIC DNA]</scope>
    <source>
        <strain evidence="2">301 / Serotype 2a</strain>
    </source>
</reference>
<evidence type="ECO:0000313" key="2">
    <source>
        <dbReference type="Proteomes" id="UP000001006"/>
    </source>
</evidence>
<gene>
    <name evidence="1" type="ORF">SF_p0090</name>
</gene>
<dbReference type="EMBL" id="AF386526">
    <property type="protein sequence ID" value="AAL72496.1"/>
    <property type="molecule type" value="Genomic_DNA"/>
</dbReference>
<dbReference type="PaxDb" id="198214-CP0090"/>
<organism evidence="1 2">
    <name type="scientific">Shigella flexneri</name>
    <dbReference type="NCBI Taxonomy" id="623"/>
    <lineage>
        <taxon>Bacteria</taxon>
        <taxon>Pseudomonadati</taxon>
        <taxon>Pseudomonadota</taxon>
        <taxon>Gammaproteobacteria</taxon>
        <taxon>Enterobacterales</taxon>
        <taxon>Enterobacteriaceae</taxon>
        <taxon>Shigella</taxon>
    </lineage>
</organism>
<name>A0A0H2USS9_SHIFL</name>
<keyword evidence="1" id="KW-0614">Plasmid</keyword>
<keyword evidence="2" id="KW-1185">Reference proteome</keyword>
<geneLocation type="plasmid" evidence="1 2">
    <name>pCP301</name>
</geneLocation>
<dbReference type="KEGG" id="sfl:CP0090"/>
<dbReference type="RefSeq" id="NP_858223.1">
    <property type="nucleotide sequence ID" value="NC_004851.1"/>
</dbReference>